<evidence type="ECO:0000256" key="8">
    <source>
        <dbReference type="SAM" id="MobiDB-lite"/>
    </source>
</evidence>
<dbReference type="GO" id="GO:0009398">
    <property type="term" value="P:FMN biosynthetic process"/>
    <property type="evidence" value="ECO:0007669"/>
    <property type="project" value="UniProtKB-UniPathway"/>
</dbReference>
<evidence type="ECO:0000256" key="3">
    <source>
        <dbReference type="ARBA" id="ARBA00022630"/>
    </source>
</evidence>
<name>A0A6T6F0X1_9STRA</name>
<evidence type="ECO:0000259" key="9">
    <source>
        <dbReference type="SMART" id="SM00904"/>
    </source>
</evidence>
<dbReference type="SUPFAM" id="SSF82114">
    <property type="entry name" value="Riboflavin kinase-like"/>
    <property type="match status" value="1"/>
</dbReference>
<dbReference type="GO" id="GO:0009231">
    <property type="term" value="P:riboflavin biosynthetic process"/>
    <property type="evidence" value="ECO:0007669"/>
    <property type="project" value="InterPro"/>
</dbReference>
<evidence type="ECO:0000256" key="7">
    <source>
        <dbReference type="ARBA" id="ARBA00022840"/>
    </source>
</evidence>
<sequence>MADGMSSEPATDAEESVKVGSQVHERMKFPLRMISQVVRGFGRGSSELGIPTANLSAEGGQFGDTNFDDLPTGIYWGFARIGDEGNVYKTACSIGYNPTYKNKTKTIEPHLIAPESDSRRHVSSCQETILKDFYDQTIRLSLVGYLRPELPFEGLDKLIDAIKNDIKNTEMLAGRKEDRNVIEEEAWVKSSDGI</sequence>
<keyword evidence="4" id="KW-0288">FMN</keyword>
<evidence type="ECO:0000256" key="6">
    <source>
        <dbReference type="ARBA" id="ARBA00022741"/>
    </source>
</evidence>
<feature type="region of interest" description="Disordered" evidence="8">
    <location>
        <begin position="1"/>
        <end position="21"/>
    </location>
</feature>
<dbReference type="EMBL" id="HBEF01008144">
    <property type="protein sequence ID" value="CAD8333026.1"/>
    <property type="molecule type" value="Transcribed_RNA"/>
</dbReference>
<protein>
    <recommendedName>
        <fullName evidence="2">riboflavin kinase</fullName>
        <ecNumber evidence="2">2.7.1.26</ecNumber>
    </recommendedName>
</protein>
<keyword evidence="6" id="KW-0547">Nucleotide-binding</keyword>
<dbReference type="Gene3D" id="2.40.30.30">
    <property type="entry name" value="Riboflavin kinase-like"/>
    <property type="match status" value="1"/>
</dbReference>
<feature type="domain" description="Riboflavin kinase" evidence="9">
    <location>
        <begin position="26"/>
        <end position="174"/>
    </location>
</feature>
<keyword evidence="3" id="KW-0285">Flavoprotein</keyword>
<keyword evidence="7" id="KW-0067">ATP-binding</keyword>
<dbReference type="UniPathway" id="UPA00276">
    <property type="reaction ID" value="UER00406"/>
</dbReference>
<gene>
    <name evidence="10" type="ORF">CAUS1442_LOCUS5127</name>
    <name evidence="11" type="ORF">CAUS1442_LOCUS5128</name>
</gene>
<dbReference type="EMBL" id="HBEF01008145">
    <property type="protein sequence ID" value="CAD8333027.1"/>
    <property type="molecule type" value="Transcribed_RNA"/>
</dbReference>
<accession>A0A6T6F0X1</accession>
<dbReference type="PANTHER" id="PTHR22749">
    <property type="entry name" value="RIBOFLAVIN KINASE/FMN ADENYLYLTRANSFERASE"/>
    <property type="match status" value="1"/>
</dbReference>
<dbReference type="EC" id="2.7.1.26" evidence="2"/>
<dbReference type="AlphaFoldDB" id="A0A6T6F0X1"/>
<evidence type="ECO:0000313" key="11">
    <source>
        <dbReference type="EMBL" id="CAD8333027.1"/>
    </source>
</evidence>
<dbReference type="InterPro" id="IPR015865">
    <property type="entry name" value="Riboflavin_kinase_bac/euk"/>
</dbReference>
<organism evidence="10">
    <name type="scientific">Craspedostauros australis</name>
    <dbReference type="NCBI Taxonomy" id="1486917"/>
    <lineage>
        <taxon>Eukaryota</taxon>
        <taxon>Sar</taxon>
        <taxon>Stramenopiles</taxon>
        <taxon>Ochrophyta</taxon>
        <taxon>Bacillariophyta</taxon>
        <taxon>Bacillariophyceae</taxon>
        <taxon>Bacillariophycidae</taxon>
        <taxon>Naviculales</taxon>
        <taxon>Naviculaceae</taxon>
        <taxon>Craspedostauros</taxon>
    </lineage>
</organism>
<dbReference type="GO" id="GO:0005524">
    <property type="term" value="F:ATP binding"/>
    <property type="evidence" value="ECO:0007669"/>
    <property type="project" value="UniProtKB-KW"/>
</dbReference>
<comment type="pathway">
    <text evidence="1">Cofactor biosynthesis; FMN biosynthesis; FMN from riboflavin (ATP route): step 1/1.</text>
</comment>
<dbReference type="PANTHER" id="PTHR22749:SF6">
    <property type="entry name" value="RIBOFLAVIN KINASE"/>
    <property type="match status" value="1"/>
</dbReference>
<keyword evidence="5" id="KW-0808">Transferase</keyword>
<evidence type="ECO:0000256" key="5">
    <source>
        <dbReference type="ARBA" id="ARBA00022679"/>
    </source>
</evidence>
<dbReference type="SMART" id="SM00904">
    <property type="entry name" value="Flavokinase"/>
    <property type="match status" value="1"/>
</dbReference>
<evidence type="ECO:0000256" key="4">
    <source>
        <dbReference type="ARBA" id="ARBA00022643"/>
    </source>
</evidence>
<dbReference type="Pfam" id="PF01687">
    <property type="entry name" value="Flavokinase"/>
    <property type="match status" value="1"/>
</dbReference>
<evidence type="ECO:0000256" key="2">
    <source>
        <dbReference type="ARBA" id="ARBA00012105"/>
    </source>
</evidence>
<dbReference type="InterPro" id="IPR023465">
    <property type="entry name" value="Riboflavin_kinase_dom_sf"/>
</dbReference>
<evidence type="ECO:0000256" key="1">
    <source>
        <dbReference type="ARBA" id="ARBA00005201"/>
    </source>
</evidence>
<proteinExistence type="predicted"/>
<dbReference type="GO" id="GO:0008531">
    <property type="term" value="F:riboflavin kinase activity"/>
    <property type="evidence" value="ECO:0007669"/>
    <property type="project" value="UniProtKB-EC"/>
</dbReference>
<reference evidence="10" key="1">
    <citation type="submission" date="2021-01" db="EMBL/GenBank/DDBJ databases">
        <authorList>
            <person name="Corre E."/>
            <person name="Pelletier E."/>
            <person name="Niang G."/>
            <person name="Scheremetjew M."/>
            <person name="Finn R."/>
            <person name="Kale V."/>
            <person name="Holt S."/>
            <person name="Cochrane G."/>
            <person name="Meng A."/>
            <person name="Brown T."/>
            <person name="Cohen L."/>
        </authorList>
    </citation>
    <scope>NUCLEOTIDE SEQUENCE</scope>
    <source>
        <strain evidence="10">CCMP3328</strain>
    </source>
</reference>
<evidence type="ECO:0000313" key="10">
    <source>
        <dbReference type="EMBL" id="CAD8333026.1"/>
    </source>
</evidence>
<dbReference type="InterPro" id="IPR023468">
    <property type="entry name" value="Riboflavin_kinase"/>
</dbReference>